<feature type="transmembrane region" description="Helical" evidence="11">
    <location>
        <begin position="7"/>
        <end position="29"/>
    </location>
</feature>
<dbReference type="EMBL" id="CP011494">
    <property type="protein sequence ID" value="AKO52687.1"/>
    <property type="molecule type" value="Genomic_DNA"/>
</dbReference>
<dbReference type="GO" id="GO:0005886">
    <property type="term" value="C:plasma membrane"/>
    <property type="evidence" value="ECO:0007669"/>
    <property type="project" value="UniProtKB-SubCell"/>
</dbReference>
<evidence type="ECO:0000256" key="2">
    <source>
        <dbReference type="ARBA" id="ARBA00008683"/>
    </source>
</evidence>
<protein>
    <submittedName>
        <fullName evidence="14">Peptidase</fullName>
    </submittedName>
</protein>
<keyword evidence="6" id="KW-0378">Hydrolase</keyword>
<keyword evidence="3" id="KW-1003">Cell membrane</keyword>
<dbReference type="PANTHER" id="PTHR42987:SF4">
    <property type="entry name" value="PROTEASE SOHB-RELATED"/>
    <property type="match status" value="1"/>
</dbReference>
<dbReference type="AlphaFoldDB" id="A0A0H4ICD0"/>
<organism evidence="14 15">
    <name type="scientific">Marinobacter psychrophilus</name>
    <dbReference type="NCBI Taxonomy" id="330734"/>
    <lineage>
        <taxon>Bacteria</taxon>
        <taxon>Pseudomonadati</taxon>
        <taxon>Pseudomonadota</taxon>
        <taxon>Gammaproteobacteria</taxon>
        <taxon>Pseudomonadales</taxon>
        <taxon>Marinobacteraceae</taxon>
        <taxon>Marinobacter</taxon>
    </lineage>
</organism>
<evidence type="ECO:0000256" key="4">
    <source>
        <dbReference type="ARBA" id="ARBA00022670"/>
    </source>
</evidence>
<dbReference type="GO" id="GO:0006508">
    <property type="term" value="P:proteolysis"/>
    <property type="evidence" value="ECO:0007669"/>
    <property type="project" value="UniProtKB-KW"/>
</dbReference>
<evidence type="ECO:0000256" key="7">
    <source>
        <dbReference type="ARBA" id="ARBA00022825"/>
    </source>
</evidence>
<evidence type="ECO:0000256" key="6">
    <source>
        <dbReference type="ARBA" id="ARBA00022801"/>
    </source>
</evidence>
<dbReference type="InterPro" id="IPR002142">
    <property type="entry name" value="Peptidase_S49"/>
</dbReference>
<keyword evidence="7" id="KW-0720">Serine protease</keyword>
<evidence type="ECO:0000313" key="14">
    <source>
        <dbReference type="EMBL" id="AKO52687.1"/>
    </source>
</evidence>
<keyword evidence="15" id="KW-1185">Reference proteome</keyword>
<dbReference type="PATRIC" id="fig|330734.3.peg.2090"/>
<dbReference type="KEGG" id="mpq:ABA45_09935"/>
<comment type="similarity">
    <text evidence="2">Belongs to the peptidase S49 family.</text>
</comment>
<keyword evidence="4" id="KW-0645">Protease</keyword>
<keyword evidence="8 11" id="KW-1133">Transmembrane helix</keyword>
<name>A0A0H4ICD0_9GAMM</name>
<keyword evidence="10" id="KW-0175">Coiled coil</keyword>
<feature type="domain" description="Peptidase S49 N-terminal proteobacteria" evidence="13">
    <location>
        <begin position="2"/>
        <end position="170"/>
    </location>
</feature>
<keyword evidence="9 11" id="KW-0472">Membrane</keyword>
<reference evidence="14 15" key="1">
    <citation type="submission" date="2015-05" db="EMBL/GenBank/DDBJ databases">
        <title>Complete genome of Marinobacter psychrophilus strain 20041T isolated from sea-ice of the Canadian Basin.</title>
        <authorList>
            <person name="Song L."/>
            <person name="Ren L."/>
            <person name="Yu Y."/>
            <person name="Wang X."/>
        </authorList>
    </citation>
    <scope>NUCLEOTIDE SEQUENCE [LARGE SCALE GENOMIC DNA]</scope>
    <source>
        <strain evidence="14 15">20041</strain>
    </source>
</reference>
<evidence type="ECO:0000313" key="15">
    <source>
        <dbReference type="Proteomes" id="UP000036406"/>
    </source>
</evidence>
<feature type="coiled-coil region" evidence="10">
    <location>
        <begin position="74"/>
        <end position="101"/>
    </location>
</feature>
<dbReference type="RefSeq" id="WP_048385773.1">
    <property type="nucleotide sequence ID" value="NZ_CP011494.1"/>
</dbReference>
<dbReference type="CDD" id="cd07023">
    <property type="entry name" value="S49_Sppa_N_C"/>
    <property type="match status" value="1"/>
</dbReference>
<dbReference type="InterPro" id="IPR013703">
    <property type="entry name" value="Peptidase_S49_N_proteobac"/>
</dbReference>
<proteinExistence type="inferred from homology"/>
<evidence type="ECO:0000256" key="3">
    <source>
        <dbReference type="ARBA" id="ARBA00022475"/>
    </source>
</evidence>
<evidence type="ECO:0000256" key="9">
    <source>
        <dbReference type="ARBA" id="ARBA00023136"/>
    </source>
</evidence>
<keyword evidence="5 11" id="KW-0812">Transmembrane</keyword>
<comment type="subcellular location">
    <subcellularLocation>
        <location evidence="1">Cell membrane</location>
    </subcellularLocation>
</comment>
<dbReference type="InterPro" id="IPR047272">
    <property type="entry name" value="S49_SppA_C"/>
</dbReference>
<dbReference type="Proteomes" id="UP000036406">
    <property type="component" value="Chromosome"/>
</dbReference>
<dbReference type="Gene3D" id="3.90.226.10">
    <property type="entry name" value="2-enoyl-CoA Hydratase, Chain A, domain 1"/>
    <property type="match status" value="1"/>
</dbReference>
<evidence type="ECO:0000256" key="5">
    <source>
        <dbReference type="ARBA" id="ARBA00022692"/>
    </source>
</evidence>
<dbReference type="GO" id="GO:0004252">
    <property type="term" value="F:serine-type endopeptidase activity"/>
    <property type="evidence" value="ECO:0007669"/>
    <property type="project" value="InterPro"/>
</dbReference>
<dbReference type="Gene3D" id="6.20.330.10">
    <property type="match status" value="1"/>
</dbReference>
<dbReference type="InterPro" id="IPR029045">
    <property type="entry name" value="ClpP/crotonase-like_dom_sf"/>
</dbReference>
<evidence type="ECO:0000256" key="8">
    <source>
        <dbReference type="ARBA" id="ARBA00022989"/>
    </source>
</evidence>
<dbReference type="PANTHER" id="PTHR42987">
    <property type="entry name" value="PEPTIDASE S49"/>
    <property type="match status" value="1"/>
</dbReference>
<gene>
    <name evidence="14" type="ORF">ABA45_09935</name>
</gene>
<evidence type="ECO:0000256" key="10">
    <source>
        <dbReference type="SAM" id="Coils"/>
    </source>
</evidence>
<dbReference type="Pfam" id="PF01343">
    <property type="entry name" value="Peptidase_S49"/>
    <property type="match status" value="1"/>
</dbReference>
<dbReference type="Pfam" id="PF08496">
    <property type="entry name" value="Peptidase_S49_N"/>
    <property type="match status" value="1"/>
</dbReference>
<feature type="domain" description="Peptidase S49" evidence="12">
    <location>
        <begin position="174"/>
        <end position="322"/>
    </location>
</feature>
<evidence type="ECO:0000256" key="1">
    <source>
        <dbReference type="ARBA" id="ARBA00004236"/>
    </source>
</evidence>
<evidence type="ECO:0000259" key="13">
    <source>
        <dbReference type="Pfam" id="PF08496"/>
    </source>
</evidence>
<dbReference type="SUPFAM" id="SSF52096">
    <property type="entry name" value="ClpP/crotonase"/>
    <property type="match status" value="1"/>
</dbReference>
<evidence type="ECO:0000259" key="12">
    <source>
        <dbReference type="Pfam" id="PF01343"/>
    </source>
</evidence>
<sequence length="362" mass="40141">MEFLADYGLFLAKAVTLVLAVVVIITLIISAAQREKSGEHEDGELRIRKLNDNYRKLREGIEARLMTDLDRKAFAKLRKKEEKAERKAEKVKAKAKSAKSDTTEIADDAVKTRVFVLDFDGDIKASDTEGLRRAITAVLSVAKPEQDEVVVRLESGGGMVHSYGLAAAQLDRIRAKGLNLTVCVDKVAASGGYMMACVADRIVASPFAILGSIGVVAQLPNVHRLLKKNNVDFEVLTAGEHKRTLTVFGENTDKGRQKFLADLEDIHQLFKDYVGERRPQLDMAAVANGDIWFGRRALDVKLIDAIQTSDEYLLEAVERADVVSVTYQRKRTLPEKLGLAASAAVEHTVWRLISVFRNQNLH</sequence>
<evidence type="ECO:0000256" key="11">
    <source>
        <dbReference type="SAM" id="Phobius"/>
    </source>
</evidence>
<accession>A0A0H4ICD0</accession>
<dbReference type="STRING" id="330734.ABA45_09935"/>
<dbReference type="NCBIfam" id="NF008745">
    <property type="entry name" value="PRK11778.1"/>
    <property type="match status" value="1"/>
</dbReference>